<dbReference type="EMBL" id="VSSQ01018303">
    <property type="protein sequence ID" value="MPM61371.1"/>
    <property type="molecule type" value="Genomic_DNA"/>
</dbReference>
<protein>
    <submittedName>
        <fullName evidence="2">Uncharacterized protein</fullName>
    </submittedName>
</protein>
<reference evidence="2" key="1">
    <citation type="submission" date="2019-08" db="EMBL/GenBank/DDBJ databases">
        <authorList>
            <person name="Kucharzyk K."/>
            <person name="Murdoch R.W."/>
            <person name="Higgins S."/>
            <person name="Loffler F."/>
        </authorList>
    </citation>
    <scope>NUCLEOTIDE SEQUENCE</scope>
</reference>
<organism evidence="2">
    <name type="scientific">bioreactor metagenome</name>
    <dbReference type="NCBI Taxonomy" id="1076179"/>
    <lineage>
        <taxon>unclassified sequences</taxon>
        <taxon>metagenomes</taxon>
        <taxon>ecological metagenomes</taxon>
    </lineage>
</organism>
<accession>A0A645B9Q0</accession>
<evidence type="ECO:0000256" key="1">
    <source>
        <dbReference type="SAM" id="MobiDB-lite"/>
    </source>
</evidence>
<gene>
    <name evidence="2" type="ORF">SDC9_108229</name>
</gene>
<proteinExistence type="predicted"/>
<feature type="compositionally biased region" description="Basic and acidic residues" evidence="1">
    <location>
        <begin position="79"/>
        <end position="113"/>
    </location>
</feature>
<dbReference type="AlphaFoldDB" id="A0A645B9Q0"/>
<sequence length="113" mass="12675">MTPPQLQIAGELFEIPALQVRVELEHALHAAEHIHIGLHSPLHGLRVGTGFLLEAHSPHLRSHAFLMSPQRETANQADEGDRKARHPETERGTREGRLKHQGIRKPEKRMSGS</sequence>
<comment type="caution">
    <text evidence="2">The sequence shown here is derived from an EMBL/GenBank/DDBJ whole genome shotgun (WGS) entry which is preliminary data.</text>
</comment>
<name>A0A645B9Q0_9ZZZZ</name>
<evidence type="ECO:0000313" key="2">
    <source>
        <dbReference type="EMBL" id="MPM61371.1"/>
    </source>
</evidence>
<feature type="region of interest" description="Disordered" evidence="1">
    <location>
        <begin position="66"/>
        <end position="113"/>
    </location>
</feature>